<dbReference type="GO" id="GO:0005886">
    <property type="term" value="C:plasma membrane"/>
    <property type="evidence" value="ECO:0007669"/>
    <property type="project" value="TreeGrafter"/>
</dbReference>
<dbReference type="OrthoDB" id="9804975at2"/>
<feature type="transmembrane region" description="Helical" evidence="7">
    <location>
        <begin position="101"/>
        <end position="120"/>
    </location>
</feature>
<comment type="function">
    <text evidence="7">Possible subunit of a heme lyase.</text>
</comment>
<dbReference type="RefSeq" id="WP_136865053.1">
    <property type="nucleotide sequence ID" value="NZ_SWCJ01000022.1"/>
</dbReference>
<dbReference type="InterPro" id="IPR051263">
    <property type="entry name" value="C-type_cytochrome_biogenesis"/>
</dbReference>
<dbReference type="InterPro" id="IPR005616">
    <property type="entry name" value="CcmH/CycL/Ccl2/NrfF_N"/>
</dbReference>
<dbReference type="EMBL" id="SWCJ01000022">
    <property type="protein sequence ID" value="TKB50147.1"/>
    <property type="molecule type" value="Genomic_DNA"/>
</dbReference>
<evidence type="ECO:0000313" key="9">
    <source>
        <dbReference type="EMBL" id="TKB50147.1"/>
    </source>
</evidence>
<evidence type="ECO:0000256" key="1">
    <source>
        <dbReference type="ARBA" id="ARBA00010342"/>
    </source>
</evidence>
<gene>
    <name evidence="9" type="ORF">FCL42_19210</name>
</gene>
<keyword evidence="4 7" id="KW-0732">Signal</keyword>
<dbReference type="CDD" id="cd16378">
    <property type="entry name" value="CcmH_N"/>
    <property type="match status" value="1"/>
</dbReference>
<comment type="similarity">
    <text evidence="1 7">Belongs to the CcmH/CycL/Ccl2/NrfF family.</text>
</comment>
<keyword evidence="7" id="KW-0812">Transmembrane</keyword>
<dbReference type="Pfam" id="PF03918">
    <property type="entry name" value="CcmH"/>
    <property type="match status" value="1"/>
</dbReference>
<evidence type="ECO:0000256" key="5">
    <source>
        <dbReference type="ARBA" id="ARBA00022748"/>
    </source>
</evidence>
<reference evidence="9 10" key="1">
    <citation type="submission" date="2019-04" db="EMBL/GenBank/DDBJ databases">
        <authorList>
            <person name="Hwang J.C."/>
        </authorList>
    </citation>
    <scope>NUCLEOTIDE SEQUENCE [LARGE SCALE GENOMIC DNA]</scope>
    <source>
        <strain evidence="9 10">IMCC35002</strain>
    </source>
</reference>
<dbReference type="Proteomes" id="UP000305675">
    <property type="component" value="Unassembled WGS sequence"/>
</dbReference>
<dbReference type="PANTHER" id="PTHR47870:SF1">
    <property type="entry name" value="CYTOCHROME C-TYPE BIOGENESIS PROTEIN CCMH"/>
    <property type="match status" value="1"/>
</dbReference>
<evidence type="ECO:0000256" key="2">
    <source>
        <dbReference type="ARBA" id="ARBA00022617"/>
    </source>
</evidence>
<dbReference type="PANTHER" id="PTHR47870">
    <property type="entry name" value="CYTOCHROME C-TYPE BIOGENESIS PROTEIN CCMH"/>
    <property type="match status" value="1"/>
</dbReference>
<keyword evidence="10" id="KW-1185">Reference proteome</keyword>
<accession>A0A4U1BGL9</accession>
<dbReference type="AlphaFoldDB" id="A0A4U1BGL9"/>
<evidence type="ECO:0000259" key="8">
    <source>
        <dbReference type="Pfam" id="PF03918"/>
    </source>
</evidence>
<evidence type="ECO:0000313" key="10">
    <source>
        <dbReference type="Proteomes" id="UP000305675"/>
    </source>
</evidence>
<evidence type="ECO:0000256" key="4">
    <source>
        <dbReference type="ARBA" id="ARBA00022729"/>
    </source>
</evidence>
<proteinExistence type="inferred from homology"/>
<dbReference type="InterPro" id="IPR038297">
    <property type="entry name" value="CcmH/CycL/NrfF/Ccl2_sf"/>
</dbReference>
<evidence type="ECO:0000256" key="3">
    <source>
        <dbReference type="ARBA" id="ARBA00022723"/>
    </source>
</evidence>
<dbReference type="GO" id="GO:0017004">
    <property type="term" value="P:cytochrome complex assembly"/>
    <property type="evidence" value="ECO:0007669"/>
    <property type="project" value="UniProtKB-KW"/>
</dbReference>
<keyword evidence="7" id="KW-0472">Membrane</keyword>
<sequence length="126" mass="14075">MRSWLTIFCCLFVLVASAPAANAGTTLTVNQQMEQIAATLRCPSSTNQTLLESEAAIAFELKALIAQQLTEGKSHQQIEAYLVERYGEQIRYQPGLNAGTAILWLTPVVLIFLLFVGLWFNRRRSE</sequence>
<keyword evidence="3 7" id="KW-0479">Metal-binding</keyword>
<organism evidence="9 10">
    <name type="scientific">Ferrimonas aestuarii</name>
    <dbReference type="NCBI Taxonomy" id="2569539"/>
    <lineage>
        <taxon>Bacteria</taxon>
        <taxon>Pseudomonadati</taxon>
        <taxon>Pseudomonadota</taxon>
        <taxon>Gammaproteobacteria</taxon>
        <taxon>Alteromonadales</taxon>
        <taxon>Ferrimonadaceae</taxon>
        <taxon>Ferrimonas</taxon>
    </lineage>
</organism>
<feature type="chain" id="PRO_5020957654" description="Cytochrome c-type biogenesis protein" evidence="7">
    <location>
        <begin position="21"/>
        <end position="126"/>
    </location>
</feature>
<protein>
    <recommendedName>
        <fullName evidence="7">Cytochrome c-type biogenesis protein</fullName>
    </recommendedName>
</protein>
<evidence type="ECO:0000256" key="7">
    <source>
        <dbReference type="RuleBase" id="RU364112"/>
    </source>
</evidence>
<dbReference type="GO" id="GO:0046872">
    <property type="term" value="F:metal ion binding"/>
    <property type="evidence" value="ECO:0007669"/>
    <property type="project" value="UniProtKB-KW"/>
</dbReference>
<feature type="domain" description="CcmH/CycL/Ccl2/NrfF N-terminal" evidence="8">
    <location>
        <begin position="11"/>
        <end position="125"/>
    </location>
</feature>
<keyword evidence="6 7" id="KW-0408">Iron</keyword>
<keyword evidence="2 7" id="KW-0349">Heme</keyword>
<keyword evidence="5" id="KW-0201">Cytochrome c-type biogenesis</keyword>
<dbReference type="Gene3D" id="1.10.8.640">
    <property type="entry name" value="Cytochrome C biogenesis protein"/>
    <property type="match status" value="1"/>
</dbReference>
<feature type="signal peptide" evidence="7">
    <location>
        <begin position="1"/>
        <end position="20"/>
    </location>
</feature>
<comment type="caution">
    <text evidence="9">The sequence shown here is derived from an EMBL/GenBank/DDBJ whole genome shotgun (WGS) entry which is preliminary data.</text>
</comment>
<keyword evidence="7" id="KW-1133">Transmembrane helix</keyword>
<name>A0A4U1BGL9_9GAMM</name>
<evidence type="ECO:0000256" key="6">
    <source>
        <dbReference type="ARBA" id="ARBA00023004"/>
    </source>
</evidence>